<proteinExistence type="predicted"/>
<dbReference type="Proteomes" id="UP000605670">
    <property type="component" value="Unassembled WGS sequence"/>
</dbReference>
<protein>
    <recommendedName>
        <fullName evidence="3">YjbR protein</fullName>
    </recommendedName>
</protein>
<reference evidence="1" key="1">
    <citation type="journal article" date="2014" name="Int. J. Syst. Evol. Microbiol.">
        <title>Complete genome sequence of Corynebacterium casei LMG S-19264T (=DSM 44701T), isolated from a smear-ripened cheese.</title>
        <authorList>
            <consortium name="US DOE Joint Genome Institute (JGI-PGF)"/>
            <person name="Walter F."/>
            <person name="Albersmeier A."/>
            <person name="Kalinowski J."/>
            <person name="Ruckert C."/>
        </authorList>
    </citation>
    <scope>NUCLEOTIDE SEQUENCE</scope>
    <source>
        <strain evidence="1">CGMCC 1.12160</strain>
    </source>
</reference>
<evidence type="ECO:0008006" key="3">
    <source>
        <dbReference type="Google" id="ProtNLM"/>
    </source>
</evidence>
<keyword evidence="2" id="KW-1185">Reference proteome</keyword>
<name>A0A917F624_9MICO</name>
<dbReference type="InterPro" id="IPR058532">
    <property type="entry name" value="YjbR/MT2646/Rv2570-like"/>
</dbReference>
<dbReference type="AlphaFoldDB" id="A0A917F624"/>
<dbReference type="EMBL" id="BMEM01000001">
    <property type="protein sequence ID" value="GGF47270.1"/>
    <property type="molecule type" value="Genomic_DNA"/>
</dbReference>
<gene>
    <name evidence="1" type="ORF">GCM10011366_13810</name>
</gene>
<reference evidence="1" key="2">
    <citation type="submission" date="2020-09" db="EMBL/GenBank/DDBJ databases">
        <authorList>
            <person name="Sun Q."/>
            <person name="Zhou Y."/>
        </authorList>
    </citation>
    <scope>NUCLEOTIDE SEQUENCE</scope>
    <source>
        <strain evidence="1">CGMCC 1.12160</strain>
    </source>
</reference>
<dbReference type="Pfam" id="PF04237">
    <property type="entry name" value="YjbR"/>
    <property type="match status" value="1"/>
</dbReference>
<comment type="caution">
    <text evidence="1">The sequence shown here is derived from an EMBL/GenBank/DDBJ whole genome shotgun (WGS) entry which is preliminary data.</text>
</comment>
<sequence>MDTVHYGDGVARPEVPEEWVQRCDHVLAALPRCRAEAAWTGVRWRVGNATVAHIFGGEDQRFRIVLRAEPDEVLAFEAMGEPYFRAGWGTDVVGLVIDDTTDWDEVEELLVASYCVQAPRRLAEEVLQSWASGGRA</sequence>
<evidence type="ECO:0000313" key="1">
    <source>
        <dbReference type="EMBL" id="GGF47270.1"/>
    </source>
</evidence>
<accession>A0A917F624</accession>
<organism evidence="1 2">
    <name type="scientific">Ornithinimicrobium tianjinense</name>
    <dbReference type="NCBI Taxonomy" id="1195761"/>
    <lineage>
        <taxon>Bacteria</taxon>
        <taxon>Bacillati</taxon>
        <taxon>Actinomycetota</taxon>
        <taxon>Actinomycetes</taxon>
        <taxon>Micrococcales</taxon>
        <taxon>Ornithinimicrobiaceae</taxon>
        <taxon>Ornithinimicrobium</taxon>
    </lineage>
</organism>
<evidence type="ECO:0000313" key="2">
    <source>
        <dbReference type="Proteomes" id="UP000605670"/>
    </source>
</evidence>